<keyword evidence="2" id="KW-1185">Reference proteome</keyword>
<evidence type="ECO:0000313" key="2">
    <source>
        <dbReference type="Proteomes" id="UP001529510"/>
    </source>
</evidence>
<dbReference type="AlphaFoldDB" id="A0ABD0PK84"/>
<accession>A0ABD0PK84</accession>
<dbReference type="Proteomes" id="UP001529510">
    <property type="component" value="Unassembled WGS sequence"/>
</dbReference>
<gene>
    <name evidence="1" type="ORF">M9458_030437</name>
</gene>
<organism evidence="1 2">
    <name type="scientific">Cirrhinus mrigala</name>
    <name type="common">Mrigala</name>
    <dbReference type="NCBI Taxonomy" id="683832"/>
    <lineage>
        <taxon>Eukaryota</taxon>
        <taxon>Metazoa</taxon>
        <taxon>Chordata</taxon>
        <taxon>Craniata</taxon>
        <taxon>Vertebrata</taxon>
        <taxon>Euteleostomi</taxon>
        <taxon>Actinopterygii</taxon>
        <taxon>Neopterygii</taxon>
        <taxon>Teleostei</taxon>
        <taxon>Ostariophysi</taxon>
        <taxon>Cypriniformes</taxon>
        <taxon>Cyprinidae</taxon>
        <taxon>Labeoninae</taxon>
        <taxon>Labeonini</taxon>
        <taxon>Cirrhinus</taxon>
    </lineage>
</organism>
<sequence>FLIKNGNHIDSPILYDSYEVEYLPNEGIVSSARHLFVEFTTDGFGTNTGVAIRYE</sequence>
<feature type="non-terminal residue" evidence="1">
    <location>
        <position position="1"/>
    </location>
</feature>
<dbReference type="EMBL" id="JAMKFB020000015">
    <property type="protein sequence ID" value="KAL0174469.1"/>
    <property type="molecule type" value="Genomic_DNA"/>
</dbReference>
<feature type="non-terminal residue" evidence="1">
    <location>
        <position position="55"/>
    </location>
</feature>
<evidence type="ECO:0000313" key="1">
    <source>
        <dbReference type="EMBL" id="KAL0174469.1"/>
    </source>
</evidence>
<proteinExistence type="predicted"/>
<name>A0ABD0PK84_CIRMR</name>
<reference evidence="1 2" key="1">
    <citation type="submission" date="2024-05" db="EMBL/GenBank/DDBJ databases">
        <title>Genome sequencing and assembly of Indian major carp, Cirrhinus mrigala (Hamilton, 1822).</title>
        <authorList>
            <person name="Mohindra V."/>
            <person name="Chowdhury L.M."/>
            <person name="Lal K."/>
            <person name="Jena J.K."/>
        </authorList>
    </citation>
    <scope>NUCLEOTIDE SEQUENCE [LARGE SCALE GENOMIC DNA]</scope>
    <source>
        <strain evidence="1">CM1030</strain>
        <tissue evidence="1">Blood</tissue>
    </source>
</reference>
<comment type="caution">
    <text evidence="1">The sequence shown here is derived from an EMBL/GenBank/DDBJ whole genome shotgun (WGS) entry which is preliminary data.</text>
</comment>
<protein>
    <submittedName>
        <fullName evidence="1">Uncharacterized protein</fullName>
    </submittedName>
</protein>